<evidence type="ECO:0000256" key="2">
    <source>
        <dbReference type="SAM" id="Phobius"/>
    </source>
</evidence>
<sequence>MDTSPVPDYGLSRLFRRCVQCPPTSTQLKCPACPAGKVCTLIPPSCNQCAHMECVTDPNPAGISQGPNVGAIAGGVVGGAALIVLLVFLVWLFWIKKRREQQDQELQEEWAQDKRSTRLNSLRDSSSARTRGSLANSMLSRASNFIQIAYIPGVTNRNGSGRNSVHSPVPPIPAAHRQRHNQPNKSPLSGNGDALFFGIDDLRGSTYSAGSSVRDTRHANNRDTRYTMQSITPSLARDSVASDVFWDDATAAPMPATTVARVAPRMVSVKGSSNSSANTTPGSDSAPGTPPEHLPHGASAESSPAAGDATKRTSKGRFPVRAPNDNLSTRLHIPLIPSPLADNTTATAASNTPSEAAHSRDLDSLMQHIDFSTPPADAQPIESPFFDASDLPHAATAASSMRANPYASMASTVGVGTRRLERSLSPHRRRGGSKGNIGGLSAVIEEATKRASTGGVVGAEDSPFGDEHATHE</sequence>
<keyword evidence="5" id="KW-1185">Reference proteome</keyword>
<feature type="region of interest" description="Disordered" evidence="1">
    <location>
        <begin position="207"/>
        <end position="226"/>
    </location>
</feature>
<dbReference type="AlphaFoldDB" id="A0A6A6PZX6"/>
<feature type="compositionally biased region" description="Polar residues" evidence="1">
    <location>
        <begin position="118"/>
        <end position="134"/>
    </location>
</feature>
<feature type="region of interest" description="Disordered" evidence="1">
    <location>
        <begin position="421"/>
        <end position="472"/>
    </location>
</feature>
<feature type="compositionally biased region" description="Basic and acidic residues" evidence="1">
    <location>
        <begin position="214"/>
        <end position="225"/>
    </location>
</feature>
<feature type="compositionally biased region" description="Polar residues" evidence="1">
    <location>
        <begin position="157"/>
        <end position="166"/>
    </location>
</feature>
<proteinExistence type="predicted"/>
<evidence type="ECO:0000259" key="3">
    <source>
        <dbReference type="Pfam" id="PF09463"/>
    </source>
</evidence>
<feature type="transmembrane region" description="Helical" evidence="2">
    <location>
        <begin position="69"/>
        <end position="94"/>
    </location>
</feature>
<dbReference type="GeneID" id="54477764"/>
<feature type="compositionally biased region" description="Polar residues" evidence="1">
    <location>
        <begin position="270"/>
        <end position="283"/>
    </location>
</feature>
<dbReference type="InterPro" id="IPR018571">
    <property type="entry name" value="Membrane_anchor_Opy2_N"/>
</dbReference>
<feature type="region of interest" description="Disordered" evidence="1">
    <location>
        <begin position="157"/>
        <end position="192"/>
    </location>
</feature>
<name>A0A6A6PZX6_9PEZI</name>
<evidence type="ECO:0000256" key="1">
    <source>
        <dbReference type="SAM" id="MobiDB-lite"/>
    </source>
</evidence>
<dbReference type="OrthoDB" id="2402916at2759"/>
<keyword evidence="2" id="KW-0812">Transmembrane</keyword>
<feature type="region of interest" description="Disordered" evidence="1">
    <location>
        <begin position="108"/>
        <end position="134"/>
    </location>
</feature>
<evidence type="ECO:0000313" key="4">
    <source>
        <dbReference type="EMBL" id="KAF2485296.1"/>
    </source>
</evidence>
<dbReference type="EMBL" id="MU001633">
    <property type="protein sequence ID" value="KAF2485296.1"/>
    <property type="molecule type" value="Genomic_DNA"/>
</dbReference>
<reference evidence="4" key="1">
    <citation type="journal article" date="2020" name="Stud. Mycol.">
        <title>101 Dothideomycetes genomes: a test case for predicting lifestyles and emergence of pathogens.</title>
        <authorList>
            <person name="Haridas S."/>
            <person name="Albert R."/>
            <person name="Binder M."/>
            <person name="Bloem J."/>
            <person name="Labutti K."/>
            <person name="Salamov A."/>
            <person name="Andreopoulos B."/>
            <person name="Baker S."/>
            <person name="Barry K."/>
            <person name="Bills G."/>
            <person name="Bluhm B."/>
            <person name="Cannon C."/>
            <person name="Castanera R."/>
            <person name="Culley D."/>
            <person name="Daum C."/>
            <person name="Ezra D."/>
            <person name="Gonzalez J."/>
            <person name="Henrissat B."/>
            <person name="Kuo A."/>
            <person name="Liang C."/>
            <person name="Lipzen A."/>
            <person name="Lutzoni F."/>
            <person name="Magnuson J."/>
            <person name="Mondo S."/>
            <person name="Nolan M."/>
            <person name="Ohm R."/>
            <person name="Pangilinan J."/>
            <person name="Park H.-J."/>
            <person name="Ramirez L."/>
            <person name="Alfaro M."/>
            <person name="Sun H."/>
            <person name="Tritt A."/>
            <person name="Yoshinaga Y."/>
            <person name="Zwiers L.-H."/>
            <person name="Turgeon B."/>
            <person name="Goodwin S."/>
            <person name="Spatafora J."/>
            <person name="Crous P."/>
            <person name="Grigoriev I."/>
        </authorList>
    </citation>
    <scope>NUCLEOTIDE SEQUENCE</scope>
    <source>
        <strain evidence="4">CBS 113389</strain>
    </source>
</reference>
<evidence type="ECO:0000313" key="5">
    <source>
        <dbReference type="Proteomes" id="UP000799767"/>
    </source>
</evidence>
<organism evidence="4 5">
    <name type="scientific">Neohortaea acidophila</name>
    <dbReference type="NCBI Taxonomy" id="245834"/>
    <lineage>
        <taxon>Eukaryota</taxon>
        <taxon>Fungi</taxon>
        <taxon>Dikarya</taxon>
        <taxon>Ascomycota</taxon>
        <taxon>Pezizomycotina</taxon>
        <taxon>Dothideomycetes</taxon>
        <taxon>Dothideomycetidae</taxon>
        <taxon>Mycosphaerellales</taxon>
        <taxon>Teratosphaeriaceae</taxon>
        <taxon>Neohortaea</taxon>
    </lineage>
</organism>
<keyword evidence="2" id="KW-1133">Transmembrane helix</keyword>
<dbReference type="Proteomes" id="UP000799767">
    <property type="component" value="Unassembled WGS sequence"/>
</dbReference>
<dbReference type="Pfam" id="PF09463">
    <property type="entry name" value="Opy2"/>
    <property type="match status" value="1"/>
</dbReference>
<feature type="region of interest" description="Disordered" evidence="1">
    <location>
        <begin position="270"/>
        <end position="359"/>
    </location>
</feature>
<keyword evidence="2" id="KW-0472">Membrane</keyword>
<feature type="domain" description="Membrane anchor Opy2 N-terminal" evidence="3">
    <location>
        <begin position="18"/>
        <end position="54"/>
    </location>
</feature>
<protein>
    <recommendedName>
        <fullName evidence="3">Membrane anchor Opy2 N-terminal domain-containing protein</fullName>
    </recommendedName>
</protein>
<accession>A0A6A6PZX6</accession>
<gene>
    <name evidence="4" type="ORF">BDY17DRAFT_322155</name>
</gene>
<dbReference type="RefSeq" id="XP_033591865.1">
    <property type="nucleotide sequence ID" value="XM_033736762.1"/>
</dbReference>
<feature type="compositionally biased region" description="Low complexity" evidence="1">
    <location>
        <begin position="341"/>
        <end position="356"/>
    </location>
</feature>